<evidence type="ECO:0000256" key="1">
    <source>
        <dbReference type="ARBA" id="ARBA00003238"/>
    </source>
</evidence>
<dbReference type="EMBL" id="CP036170">
    <property type="protein sequence ID" value="QBF75879.1"/>
    <property type="molecule type" value="Genomic_DNA"/>
</dbReference>
<protein>
    <submittedName>
        <fullName evidence="3">DegV domain-containing protein</fullName>
    </submittedName>
</protein>
<evidence type="ECO:0000256" key="2">
    <source>
        <dbReference type="ARBA" id="ARBA00023121"/>
    </source>
</evidence>
<dbReference type="InterPro" id="IPR050270">
    <property type="entry name" value="DegV_domain_contain"/>
</dbReference>
<keyword evidence="2" id="KW-0446">Lipid-binding</keyword>
<dbReference type="PANTHER" id="PTHR33434">
    <property type="entry name" value="DEGV DOMAIN-CONTAINING PROTEIN DR_1986-RELATED"/>
    <property type="match status" value="1"/>
</dbReference>
<organism evidence="3 4">
    <name type="scientific">Clostridium scindens (strain ATCC 35704 / DSM 5676 / VPI 13733 / 19)</name>
    <dbReference type="NCBI Taxonomy" id="411468"/>
    <lineage>
        <taxon>Bacteria</taxon>
        <taxon>Bacillati</taxon>
        <taxon>Bacillota</taxon>
        <taxon>Clostridia</taxon>
        <taxon>Lachnospirales</taxon>
        <taxon>Lachnospiraceae</taxon>
    </lineage>
</organism>
<dbReference type="InterPro" id="IPR003797">
    <property type="entry name" value="DegV"/>
</dbReference>
<dbReference type="Gene3D" id="3.40.50.10440">
    <property type="entry name" value="Dihydroxyacetone kinase, domain 1"/>
    <property type="match status" value="1"/>
</dbReference>
<comment type="function">
    <text evidence="1">May bind long-chain fatty acids, such as palmitate, and may play a role in lipid transport or fatty acid metabolism.</text>
</comment>
<accession>A0A494WQJ5</accession>
<dbReference type="Proteomes" id="UP000289664">
    <property type="component" value="Chromosome"/>
</dbReference>
<dbReference type="GO" id="GO:0008289">
    <property type="term" value="F:lipid binding"/>
    <property type="evidence" value="ECO:0007669"/>
    <property type="project" value="UniProtKB-KW"/>
</dbReference>
<dbReference type="PANTHER" id="PTHR33434:SF3">
    <property type="entry name" value="DEGV DOMAIN-CONTAINING PROTEIN YITS"/>
    <property type="match status" value="1"/>
</dbReference>
<evidence type="ECO:0000313" key="3">
    <source>
        <dbReference type="EMBL" id="QBF75879.1"/>
    </source>
</evidence>
<dbReference type="Gene3D" id="2.20.28.50">
    <property type="entry name" value="degv family protein"/>
    <property type="match status" value="1"/>
</dbReference>
<dbReference type="PROSITE" id="PS51482">
    <property type="entry name" value="DEGV"/>
    <property type="match status" value="1"/>
</dbReference>
<dbReference type="NCBIfam" id="TIGR00762">
    <property type="entry name" value="DegV"/>
    <property type="match status" value="1"/>
</dbReference>
<keyword evidence="4" id="KW-1185">Reference proteome</keyword>
<reference evidence="3 4" key="1">
    <citation type="journal article" date="2019" name="Appl. Environ. Microbiol.">
        <title>Clostridium scindens ATCC 35704: integration of nutritional requirements, the complete genome sequence, and global transcriptional responses to bile acids.</title>
        <authorList>
            <person name="Devendran S."/>
            <person name="Shrestha R."/>
            <person name="Alves J.M.P."/>
            <person name="Wolf P.G."/>
            <person name="Ly L."/>
            <person name="Hernandez A.G."/>
            <person name="Mendez-Garcia C."/>
            <person name="Inboden A."/>
            <person name="Wiley J."/>
            <person name="Paul O."/>
            <person name="Allen A."/>
            <person name="Springer E."/>
            <person name="Wright C.L."/>
            <person name="Fields C.J."/>
            <person name="Daniel S.L."/>
            <person name="Ridlon J.M."/>
        </authorList>
    </citation>
    <scope>NUCLEOTIDE SEQUENCE [LARGE SCALE GENOMIC DNA]</scope>
    <source>
        <strain evidence="3 4">ATCC 35704</strain>
    </source>
</reference>
<dbReference type="Pfam" id="PF02645">
    <property type="entry name" value="DegV"/>
    <property type="match status" value="1"/>
</dbReference>
<dbReference type="SUPFAM" id="SSF82549">
    <property type="entry name" value="DAK1/DegV-like"/>
    <property type="match status" value="1"/>
</dbReference>
<sequence>MEIMSDYIISVNSTVDLPKEWLAERNVPVIPLKYTIDGETYEDMNGLSSKEFFQKLREGKMAVTSQVNPDEAKAALETMLQEGKDVLHLGFSSGLSGTYNSVRIAGEELKHKYPNRKIIVIDSLCACLGEGILLYYALKLKEEGKTIEEVAKWVEENKLHVCHFVTVDDLNHLQRGGRVSKTTAILGTMVQIKPVIHVDNQGYLQVIGKERGRKKSLNKIVDMAAKQAEGWENDIVMITHGDCIEDAQYVAELVEEKMGVTNILINNIGTVIGSHTGPGVVAVFSMGQSR</sequence>
<dbReference type="AlphaFoldDB" id="A0A494WQJ5"/>
<dbReference type="KEGG" id="csci:HDCHBGLK_03291"/>
<dbReference type="InterPro" id="IPR043168">
    <property type="entry name" value="DegV_C"/>
</dbReference>
<proteinExistence type="predicted"/>
<name>A0A494WQJ5_CLOS5</name>
<dbReference type="Gene3D" id="3.30.1180.10">
    <property type="match status" value="1"/>
</dbReference>
<evidence type="ECO:0000313" key="4">
    <source>
        <dbReference type="Proteomes" id="UP000289664"/>
    </source>
</evidence>
<gene>
    <name evidence="3" type="ORF">HDCHBGLK_03291</name>
</gene>